<evidence type="ECO:0000256" key="1">
    <source>
        <dbReference type="SAM" id="Phobius"/>
    </source>
</evidence>
<gene>
    <name evidence="2" type="ORF">HZS55_18775</name>
</gene>
<feature type="transmembrane region" description="Helical" evidence="1">
    <location>
        <begin position="35"/>
        <end position="55"/>
    </location>
</feature>
<evidence type="ECO:0000313" key="2">
    <source>
        <dbReference type="EMBL" id="QLH79208.1"/>
    </source>
</evidence>
<name>A0A7D5T1S8_9EURY</name>
<organism evidence="2 3">
    <name type="scientific">Halosimplex rubrum</name>
    <dbReference type="NCBI Taxonomy" id="869889"/>
    <lineage>
        <taxon>Archaea</taxon>
        <taxon>Methanobacteriati</taxon>
        <taxon>Methanobacteriota</taxon>
        <taxon>Stenosarchaea group</taxon>
        <taxon>Halobacteria</taxon>
        <taxon>Halobacteriales</taxon>
        <taxon>Haloarculaceae</taxon>
        <taxon>Halosimplex</taxon>
    </lineage>
</organism>
<sequence length="62" mass="6938">MDRSELVQMLTLWFVVMTFLQTASGTADNPVLDAIGIVAILLMYLLPLLIVFELLSDALIER</sequence>
<evidence type="ECO:0000313" key="3">
    <source>
        <dbReference type="Proteomes" id="UP000509667"/>
    </source>
</evidence>
<dbReference type="OrthoDB" id="275761at2157"/>
<accession>A0A7D5T1S8</accession>
<dbReference type="GeneID" id="56079952"/>
<keyword evidence="1" id="KW-0472">Membrane</keyword>
<reference evidence="2 3" key="1">
    <citation type="submission" date="2020-07" db="EMBL/GenBank/DDBJ databases">
        <title>Halosimplex pelagicum sp. nov. and Halosimplex rubrum sp. nov., isolated from salted brown alga Laminaria, and emended description of the genus Halosimplex.</title>
        <authorList>
            <person name="Cui H."/>
        </authorList>
    </citation>
    <scope>NUCLEOTIDE SEQUENCE [LARGE SCALE GENOMIC DNA]</scope>
    <source>
        <strain evidence="2 3">R27</strain>
    </source>
</reference>
<protein>
    <submittedName>
        <fullName evidence="2">Uncharacterized protein</fullName>
    </submittedName>
</protein>
<dbReference type="Proteomes" id="UP000509667">
    <property type="component" value="Chromosome"/>
</dbReference>
<keyword evidence="1" id="KW-1133">Transmembrane helix</keyword>
<dbReference type="AlphaFoldDB" id="A0A7D5T1S8"/>
<keyword evidence="1" id="KW-0812">Transmembrane</keyword>
<dbReference type="KEGG" id="hrr:HZS55_18775"/>
<dbReference type="EMBL" id="CP058910">
    <property type="protein sequence ID" value="QLH79208.1"/>
    <property type="molecule type" value="Genomic_DNA"/>
</dbReference>
<proteinExistence type="predicted"/>
<dbReference type="RefSeq" id="WP_179909079.1">
    <property type="nucleotide sequence ID" value="NZ_CP058910.1"/>
</dbReference>
<keyword evidence="3" id="KW-1185">Reference proteome</keyword>